<gene>
    <name evidence="11" type="ORF">ONB1V03_LOCUS3328</name>
</gene>
<keyword evidence="6" id="KW-0804">Transcription</keyword>
<dbReference type="GO" id="GO:0030154">
    <property type="term" value="P:cell differentiation"/>
    <property type="evidence" value="ECO:0007669"/>
    <property type="project" value="TreeGrafter"/>
</dbReference>
<dbReference type="InterPro" id="IPR001628">
    <property type="entry name" value="Znf_hrmn_rcpt"/>
</dbReference>
<feature type="domain" description="Nuclear receptor" evidence="10">
    <location>
        <begin position="6"/>
        <end position="81"/>
    </location>
</feature>
<organism evidence="11">
    <name type="scientific">Oppiella nova</name>
    <dbReference type="NCBI Taxonomy" id="334625"/>
    <lineage>
        <taxon>Eukaryota</taxon>
        <taxon>Metazoa</taxon>
        <taxon>Ecdysozoa</taxon>
        <taxon>Arthropoda</taxon>
        <taxon>Chelicerata</taxon>
        <taxon>Arachnida</taxon>
        <taxon>Acari</taxon>
        <taxon>Acariformes</taxon>
        <taxon>Sarcoptiformes</taxon>
        <taxon>Oribatida</taxon>
        <taxon>Brachypylina</taxon>
        <taxon>Oppioidea</taxon>
        <taxon>Oppiidae</taxon>
        <taxon>Oppiella</taxon>
    </lineage>
</organism>
<dbReference type="GO" id="GO:0000122">
    <property type="term" value="P:negative regulation of transcription by RNA polymerase II"/>
    <property type="evidence" value="ECO:0007669"/>
    <property type="project" value="TreeGrafter"/>
</dbReference>
<keyword evidence="4" id="KW-0805">Transcription regulation</keyword>
<evidence type="ECO:0000256" key="4">
    <source>
        <dbReference type="ARBA" id="ARBA00023015"/>
    </source>
</evidence>
<evidence type="ECO:0000256" key="2">
    <source>
        <dbReference type="ARBA" id="ARBA00022771"/>
    </source>
</evidence>
<feature type="compositionally biased region" description="Polar residues" evidence="9">
    <location>
        <begin position="307"/>
        <end position="326"/>
    </location>
</feature>
<dbReference type="PANTHER" id="PTHR24082:SF283">
    <property type="entry name" value="NUCLEAR HORMONE RECEPTOR HR96"/>
    <property type="match status" value="1"/>
</dbReference>
<sequence length="326" mass="37833">MSVKSNKICGVCGDKANIRNYGALTCEPCKAFFRRYAFRSESIKCSSNGGCLINLMTRGFCKKCRIDKCLAIGMRKEIIRTAEEKLRQRLLIEENRLKKQKLNDCSDSVNSTTDSLIINSNDSQSIVKTDFIVELFVLDLQELDEITKTDHTVKTLVQYLKGLNGFTGMCSEDQLILVTGAYHELIAILLFDPNRPNITHQQTIRLEQQLYIYLLQRYLVMKYGLEWESRLQKLMITLRDLQVMIELRRIYQYTRNFGALTCGPCKAFYRRYALKPEEFVRNTEENERMKHLIEENKRKRKECNECTDSVDSTTSPSNLSSDESQD</sequence>
<dbReference type="EMBL" id="CAJPVJ010000956">
    <property type="protein sequence ID" value="CAG2163763.1"/>
    <property type="molecule type" value="Genomic_DNA"/>
</dbReference>
<dbReference type="InterPro" id="IPR001723">
    <property type="entry name" value="Nuclear_hrmn_rcpt"/>
</dbReference>
<dbReference type="Gene3D" id="3.30.50.10">
    <property type="entry name" value="Erythroid Transcription Factor GATA-1, subunit A"/>
    <property type="match status" value="2"/>
</dbReference>
<dbReference type="Gene3D" id="1.10.565.10">
    <property type="entry name" value="Retinoid X Receptor"/>
    <property type="match status" value="1"/>
</dbReference>
<dbReference type="PANTHER" id="PTHR24082">
    <property type="entry name" value="NUCLEAR HORMONE RECEPTOR"/>
    <property type="match status" value="1"/>
</dbReference>
<dbReference type="GO" id="GO:0045944">
    <property type="term" value="P:positive regulation of transcription by RNA polymerase II"/>
    <property type="evidence" value="ECO:0007669"/>
    <property type="project" value="TreeGrafter"/>
</dbReference>
<dbReference type="PROSITE" id="PS51030">
    <property type="entry name" value="NUCLEAR_REC_DBD_2"/>
    <property type="match status" value="1"/>
</dbReference>
<dbReference type="InterPro" id="IPR050234">
    <property type="entry name" value="Nuclear_hormone_rcpt_NR1"/>
</dbReference>
<keyword evidence="2" id="KW-0863">Zinc-finger</keyword>
<dbReference type="SUPFAM" id="SSF48508">
    <property type="entry name" value="Nuclear receptor ligand-binding domain"/>
    <property type="match status" value="1"/>
</dbReference>
<evidence type="ECO:0000313" key="12">
    <source>
        <dbReference type="Proteomes" id="UP000728032"/>
    </source>
</evidence>
<dbReference type="OrthoDB" id="6355676at2759"/>
<evidence type="ECO:0000256" key="1">
    <source>
        <dbReference type="ARBA" id="ARBA00022723"/>
    </source>
</evidence>
<dbReference type="SMART" id="SM00399">
    <property type="entry name" value="ZnF_C4"/>
    <property type="match status" value="1"/>
</dbReference>
<dbReference type="EMBL" id="OC915781">
    <property type="protein sequence ID" value="CAD7641924.1"/>
    <property type="molecule type" value="Genomic_DNA"/>
</dbReference>
<keyword evidence="7" id="KW-0675">Receptor</keyword>
<feature type="region of interest" description="Disordered" evidence="9">
    <location>
        <begin position="303"/>
        <end position="326"/>
    </location>
</feature>
<evidence type="ECO:0000256" key="6">
    <source>
        <dbReference type="ARBA" id="ARBA00023163"/>
    </source>
</evidence>
<evidence type="ECO:0000256" key="8">
    <source>
        <dbReference type="ARBA" id="ARBA00023242"/>
    </source>
</evidence>
<dbReference type="PRINTS" id="PR00047">
    <property type="entry name" value="STROIDFINGER"/>
</dbReference>
<evidence type="ECO:0000259" key="10">
    <source>
        <dbReference type="PROSITE" id="PS51030"/>
    </source>
</evidence>
<proteinExistence type="predicted"/>
<dbReference type="SUPFAM" id="SSF57716">
    <property type="entry name" value="Glucocorticoid receptor-like (DNA-binding domain)"/>
    <property type="match status" value="2"/>
</dbReference>
<evidence type="ECO:0000256" key="9">
    <source>
        <dbReference type="SAM" id="MobiDB-lite"/>
    </source>
</evidence>
<dbReference type="InterPro" id="IPR035500">
    <property type="entry name" value="NHR-like_dom_sf"/>
</dbReference>
<keyword evidence="1" id="KW-0479">Metal-binding</keyword>
<dbReference type="GO" id="GO:0008270">
    <property type="term" value="F:zinc ion binding"/>
    <property type="evidence" value="ECO:0007669"/>
    <property type="project" value="UniProtKB-KW"/>
</dbReference>
<protein>
    <recommendedName>
        <fullName evidence="10">Nuclear receptor domain-containing protein</fullName>
    </recommendedName>
</protein>
<keyword evidence="3" id="KW-0862">Zinc</keyword>
<dbReference type="AlphaFoldDB" id="A0A7R9LHR6"/>
<dbReference type="GO" id="GO:0004879">
    <property type="term" value="F:nuclear receptor activity"/>
    <property type="evidence" value="ECO:0007669"/>
    <property type="project" value="TreeGrafter"/>
</dbReference>
<dbReference type="Proteomes" id="UP000728032">
    <property type="component" value="Unassembled WGS sequence"/>
</dbReference>
<evidence type="ECO:0000256" key="5">
    <source>
        <dbReference type="ARBA" id="ARBA00023125"/>
    </source>
</evidence>
<dbReference type="InterPro" id="IPR013088">
    <property type="entry name" value="Znf_NHR/GATA"/>
</dbReference>
<evidence type="ECO:0000256" key="3">
    <source>
        <dbReference type="ARBA" id="ARBA00022833"/>
    </source>
</evidence>
<evidence type="ECO:0000313" key="11">
    <source>
        <dbReference type="EMBL" id="CAD7641924.1"/>
    </source>
</evidence>
<dbReference type="PRINTS" id="PR00398">
    <property type="entry name" value="STRDHORMONER"/>
</dbReference>
<keyword evidence="5" id="KW-0238">DNA-binding</keyword>
<dbReference type="PROSITE" id="PS00031">
    <property type="entry name" value="NUCLEAR_REC_DBD_1"/>
    <property type="match status" value="1"/>
</dbReference>
<reference evidence="11" key="1">
    <citation type="submission" date="2020-11" db="EMBL/GenBank/DDBJ databases">
        <authorList>
            <person name="Tran Van P."/>
        </authorList>
    </citation>
    <scope>NUCLEOTIDE SEQUENCE</scope>
</reference>
<evidence type="ECO:0000256" key="7">
    <source>
        <dbReference type="ARBA" id="ARBA00023170"/>
    </source>
</evidence>
<dbReference type="GO" id="GO:0000978">
    <property type="term" value="F:RNA polymerase II cis-regulatory region sequence-specific DNA binding"/>
    <property type="evidence" value="ECO:0007669"/>
    <property type="project" value="TreeGrafter"/>
</dbReference>
<keyword evidence="8" id="KW-0539">Nucleus</keyword>
<keyword evidence="12" id="KW-1185">Reference proteome</keyword>
<accession>A0A7R9LHR6</accession>
<dbReference type="Pfam" id="PF00105">
    <property type="entry name" value="zf-C4"/>
    <property type="match status" value="2"/>
</dbReference>
<name>A0A7R9LHR6_9ACAR</name>